<dbReference type="EMBL" id="AP025739">
    <property type="protein sequence ID" value="BDI32878.1"/>
    <property type="molecule type" value="Genomic_DNA"/>
</dbReference>
<dbReference type="KEGG" id="ccot:CCAX7_49290"/>
<dbReference type="SUPFAM" id="SSF52172">
    <property type="entry name" value="CheY-like"/>
    <property type="match status" value="1"/>
</dbReference>
<evidence type="ECO:0000313" key="4">
    <source>
        <dbReference type="EMBL" id="BDI32878.1"/>
    </source>
</evidence>
<dbReference type="NCBIfam" id="TIGR00229">
    <property type="entry name" value="sensory_box"/>
    <property type="match status" value="2"/>
</dbReference>
<dbReference type="GO" id="GO:0000160">
    <property type="term" value="P:phosphorelay signal transduction system"/>
    <property type="evidence" value="ECO:0007669"/>
    <property type="project" value="InterPro"/>
</dbReference>
<dbReference type="InterPro" id="IPR052016">
    <property type="entry name" value="Bact_Sigma-Reg"/>
</dbReference>
<dbReference type="Pfam" id="PF07228">
    <property type="entry name" value="SpoIIE"/>
    <property type="match status" value="1"/>
</dbReference>
<dbReference type="Pfam" id="PF13426">
    <property type="entry name" value="PAS_9"/>
    <property type="match status" value="1"/>
</dbReference>
<evidence type="ECO:0000256" key="3">
    <source>
        <dbReference type="ARBA" id="ARBA00022801"/>
    </source>
</evidence>
<dbReference type="InterPro" id="IPR001932">
    <property type="entry name" value="PPM-type_phosphatase-like_dom"/>
</dbReference>
<dbReference type="Proteomes" id="UP000287394">
    <property type="component" value="Chromosome"/>
</dbReference>
<dbReference type="SUPFAM" id="SSF55874">
    <property type="entry name" value="ATPase domain of HSP90 chaperone/DNA topoisomerase II/histidine kinase"/>
    <property type="match status" value="1"/>
</dbReference>
<dbReference type="SMART" id="SM00331">
    <property type="entry name" value="PP2C_SIG"/>
    <property type="match status" value="1"/>
</dbReference>
<organism evidence="4 5">
    <name type="scientific">Capsulimonas corticalis</name>
    <dbReference type="NCBI Taxonomy" id="2219043"/>
    <lineage>
        <taxon>Bacteria</taxon>
        <taxon>Bacillati</taxon>
        <taxon>Armatimonadota</taxon>
        <taxon>Armatimonadia</taxon>
        <taxon>Capsulimonadales</taxon>
        <taxon>Capsulimonadaceae</taxon>
        <taxon>Capsulimonas</taxon>
    </lineage>
</organism>
<dbReference type="OrthoDB" id="445851at2"/>
<dbReference type="SMART" id="SM00086">
    <property type="entry name" value="PAC"/>
    <property type="match status" value="2"/>
</dbReference>
<dbReference type="Gene3D" id="3.30.450.40">
    <property type="match status" value="3"/>
</dbReference>
<dbReference type="SMART" id="SM00448">
    <property type="entry name" value="REC"/>
    <property type="match status" value="1"/>
</dbReference>
<name>A0A402CPY9_9BACT</name>
<protein>
    <submittedName>
        <fullName evidence="4">Uncharacterized protein</fullName>
    </submittedName>
</protein>
<proteinExistence type="predicted"/>
<dbReference type="SMART" id="SM00065">
    <property type="entry name" value="GAF"/>
    <property type="match status" value="3"/>
</dbReference>
<dbReference type="PROSITE" id="PS50110">
    <property type="entry name" value="RESPONSE_REGULATORY"/>
    <property type="match status" value="1"/>
</dbReference>
<dbReference type="InterPro" id="IPR036457">
    <property type="entry name" value="PPM-type-like_dom_sf"/>
</dbReference>
<keyword evidence="1" id="KW-0808">Transferase</keyword>
<dbReference type="InterPro" id="IPR003018">
    <property type="entry name" value="GAF"/>
</dbReference>
<dbReference type="InterPro" id="IPR013655">
    <property type="entry name" value="PAS_fold_3"/>
</dbReference>
<evidence type="ECO:0000313" key="5">
    <source>
        <dbReference type="Proteomes" id="UP000287394"/>
    </source>
</evidence>
<dbReference type="InterPro" id="IPR000700">
    <property type="entry name" value="PAS-assoc_C"/>
</dbReference>
<dbReference type="PANTHER" id="PTHR43156:SF2">
    <property type="entry name" value="STAGE II SPORULATION PROTEIN E"/>
    <property type="match status" value="1"/>
</dbReference>
<dbReference type="PROSITE" id="PS50112">
    <property type="entry name" value="PAS"/>
    <property type="match status" value="2"/>
</dbReference>
<dbReference type="Pfam" id="PF00072">
    <property type="entry name" value="Response_reg"/>
    <property type="match status" value="1"/>
</dbReference>
<dbReference type="PANTHER" id="PTHR43156">
    <property type="entry name" value="STAGE II SPORULATION PROTEIN E-RELATED"/>
    <property type="match status" value="1"/>
</dbReference>
<dbReference type="CDD" id="cd16936">
    <property type="entry name" value="HATPase_RsbW-like"/>
    <property type="match status" value="1"/>
</dbReference>
<dbReference type="FunFam" id="3.30.450.40:FF:000035">
    <property type="entry name" value="PAS sensor protein"/>
    <property type="match status" value="1"/>
</dbReference>
<dbReference type="Gene3D" id="3.30.450.20">
    <property type="entry name" value="PAS domain"/>
    <property type="match status" value="2"/>
</dbReference>
<dbReference type="SUPFAM" id="SSF81606">
    <property type="entry name" value="PP2C-like"/>
    <property type="match status" value="1"/>
</dbReference>
<dbReference type="Gene3D" id="3.40.50.2300">
    <property type="match status" value="1"/>
</dbReference>
<dbReference type="InterPro" id="IPR000014">
    <property type="entry name" value="PAS"/>
</dbReference>
<dbReference type="RefSeq" id="WP_119319430.1">
    <property type="nucleotide sequence ID" value="NZ_AP025739.1"/>
</dbReference>
<dbReference type="GO" id="GO:0016791">
    <property type="term" value="F:phosphatase activity"/>
    <property type="evidence" value="ECO:0007669"/>
    <property type="project" value="TreeGrafter"/>
</dbReference>
<dbReference type="Gene3D" id="3.30.565.10">
    <property type="entry name" value="Histidine kinase-like ATPase, C-terminal domain"/>
    <property type="match status" value="1"/>
</dbReference>
<dbReference type="InterPro" id="IPR035965">
    <property type="entry name" value="PAS-like_dom_sf"/>
</dbReference>
<dbReference type="CDD" id="cd00156">
    <property type="entry name" value="REC"/>
    <property type="match status" value="1"/>
</dbReference>
<gene>
    <name evidence="4" type="ORF">CCAX7_49290</name>
</gene>
<dbReference type="FunFam" id="3.30.450.20:FF:000099">
    <property type="entry name" value="Sensory box sensor histidine kinase"/>
    <property type="match status" value="1"/>
</dbReference>
<keyword evidence="2" id="KW-0418">Kinase</keyword>
<accession>A0A402CPY9</accession>
<dbReference type="InterPro" id="IPR011006">
    <property type="entry name" value="CheY-like_superfamily"/>
</dbReference>
<dbReference type="Gene3D" id="3.60.40.10">
    <property type="entry name" value="PPM-type phosphatase domain"/>
    <property type="match status" value="1"/>
</dbReference>
<keyword evidence="5" id="KW-1185">Reference proteome</keyword>
<dbReference type="SMART" id="SM00091">
    <property type="entry name" value="PAS"/>
    <property type="match status" value="2"/>
</dbReference>
<dbReference type="InterPro" id="IPR029016">
    <property type="entry name" value="GAF-like_dom_sf"/>
</dbReference>
<sequence length="1324" mass="145962">MTERLHILVADDDLVDRMAVRRDLRSTLREVEIVEADSCAQVLAALSASTIDCVILDFQFPDGDGLDVIHAVRALGNDVPIIVLTGHGDELVAVELMKAGASDYLAKALMTPEGLGQTLQNVLRIRRAELREKEMGAALGASEARFRRVAETNVLGIVFWDENAAITEANDAFLEMVGYTREDLEAGRLNWLAMTPPEYQDISRQAVLDLRTDRASTSVEKEYFRKDGSRVSVIVSASLLDEPTFQALSFVLDVTERKRAENAIQFLAEAGVTLAASLQYESTLQTLAKLAVPAVADLCVVDMLEDGVIRRASVAYMDPITEPIVREILTQNPPDLASDHPVSQALRTGNPVLTETVADGFAEAVARSDEHRALLHDLQFHSYLIVPLRVRNVVIGAVSLVLSRDHLHYRPSDQVVVQELARRASMAIDNAWLFEATQNERVQLEASERRYRFLAEAIPQIVWTAQANGDIDYFNQKWTDYSGYTLDETKGWNWRPVMHPDDLEHTIADWTAALTKGTPYETKYRLRRFDGEFRWHLARAVPLHADDGTIVKWFGTCTDIDDQQRAERTQQFLDEVGGVVSVSLDYEQTLARVADLVTPRFADWCAIDVLEEDGGLRRVALAHSDPTKVTLTNEIDAQYPHARGRDDGIYAVIQSGKPMLTSHITDEMRRRYAVDDRHFSMLQELGVSSFLCAPLIARGRVIGAITFVGAESGIRFGEADLALAEEVARRVALSVDNSHLYLEAKAQTAREVLVNAVGRKLRTSLDAADILNIATTEVGRALGASRVVWSSLDAGQSVLEVSQHQYQAPGIDRVAISYPLSLVHPDFLDAWTAGDTVIVHDCFDDPRLRSYREQSPRTLTARAFIACPIVQRGEWAGVLSVQQCGEPRRWTPDEEALVSAISDLLGLALENARLYAREHRVADMLQTAFLTNIPAELSGLRLAATYKAGLDEAHVGGDFYDAVTLPDGRIALVMADVSGKGLKAAVQTATVKYSLRAFATEAAAPSLVLSRLNRALRGESTGLGEHFVTLFYGVFDPASGRFSYTNGGHEAQILKRASGGTEILPPNGPILGIMNHRYEQAVVYLQPGDSIVMFTDGLTEARAATRELLDLSRVIEAVDRAPMDADPAALVAMLENLAMQWAENKPHDDMALMVIRRQEELPSGDLPSDDVRSATSQASLRLDGEAVSPAETLFDFTFASTPDCAAEVRQALAHWMETLQFSLTEIEDFQTAVTEAVTNAVRHGSPRGPQDQFQVRGFQIGPNEMAVDVIDNGPGLRGKKRLPDMPEPEATGGRGLPLMRVLSDEVQFPEMESGSCVRLVKRRK</sequence>
<dbReference type="SUPFAM" id="SSF55781">
    <property type="entry name" value="GAF domain-like"/>
    <property type="match status" value="3"/>
</dbReference>
<reference evidence="4 5" key="1">
    <citation type="journal article" date="2019" name="Int. J. Syst. Evol. Microbiol.">
        <title>Capsulimonas corticalis gen. nov., sp. nov., an aerobic capsulated bacterium, of a novel bacterial order, Capsulimonadales ord. nov., of the class Armatimonadia of the phylum Armatimonadetes.</title>
        <authorList>
            <person name="Li J."/>
            <person name="Kudo C."/>
            <person name="Tonouchi A."/>
        </authorList>
    </citation>
    <scope>NUCLEOTIDE SEQUENCE [LARGE SCALE GENOMIC DNA]</scope>
    <source>
        <strain evidence="4 5">AX-7</strain>
    </source>
</reference>
<keyword evidence="3" id="KW-0378">Hydrolase</keyword>
<dbReference type="Pfam" id="PF01590">
    <property type="entry name" value="GAF"/>
    <property type="match status" value="3"/>
</dbReference>
<evidence type="ECO:0000256" key="1">
    <source>
        <dbReference type="ARBA" id="ARBA00022679"/>
    </source>
</evidence>
<dbReference type="InterPro" id="IPR001610">
    <property type="entry name" value="PAC"/>
</dbReference>
<evidence type="ECO:0000256" key="2">
    <source>
        <dbReference type="ARBA" id="ARBA00022777"/>
    </source>
</evidence>
<dbReference type="CDD" id="cd00130">
    <property type="entry name" value="PAS"/>
    <property type="match status" value="2"/>
</dbReference>
<dbReference type="PROSITE" id="PS50113">
    <property type="entry name" value="PAC"/>
    <property type="match status" value="2"/>
</dbReference>
<dbReference type="Pfam" id="PF08447">
    <property type="entry name" value="PAS_3"/>
    <property type="match status" value="1"/>
</dbReference>
<dbReference type="Pfam" id="PF13581">
    <property type="entry name" value="HATPase_c_2"/>
    <property type="match status" value="1"/>
</dbReference>
<dbReference type="GO" id="GO:0016301">
    <property type="term" value="F:kinase activity"/>
    <property type="evidence" value="ECO:0007669"/>
    <property type="project" value="UniProtKB-KW"/>
</dbReference>
<dbReference type="InterPro" id="IPR036890">
    <property type="entry name" value="HATPase_C_sf"/>
</dbReference>
<dbReference type="InterPro" id="IPR003594">
    <property type="entry name" value="HATPase_dom"/>
</dbReference>
<dbReference type="SUPFAM" id="SSF55785">
    <property type="entry name" value="PYP-like sensor domain (PAS domain)"/>
    <property type="match status" value="2"/>
</dbReference>
<dbReference type="InterPro" id="IPR001789">
    <property type="entry name" value="Sig_transdc_resp-reg_receiver"/>
</dbReference>